<feature type="compositionally biased region" description="Basic and acidic residues" evidence="1">
    <location>
        <begin position="139"/>
        <end position="158"/>
    </location>
</feature>
<reference evidence="2" key="1">
    <citation type="submission" date="2021-06" db="EMBL/GenBank/DDBJ databases">
        <authorList>
            <person name="Criscuolo A."/>
        </authorList>
    </citation>
    <scope>NUCLEOTIDE SEQUENCE</scope>
    <source>
        <strain evidence="2">CIP111600</strain>
    </source>
</reference>
<protein>
    <submittedName>
        <fullName evidence="2">6-phosphogluconolactonase</fullName>
        <ecNumber evidence="2">3.1.1.31</ecNumber>
    </submittedName>
</protein>
<dbReference type="EC" id="3.1.1.31" evidence="2"/>
<feature type="region of interest" description="Disordered" evidence="1">
    <location>
        <begin position="136"/>
        <end position="166"/>
    </location>
</feature>
<dbReference type="PANTHER" id="PTHR30344:SF1">
    <property type="entry name" value="6-PHOSPHOGLUCONOLACTONASE"/>
    <property type="match status" value="1"/>
</dbReference>
<dbReference type="EMBL" id="CAJVAS010000025">
    <property type="protein sequence ID" value="CAG7643501.1"/>
    <property type="molecule type" value="Genomic_DNA"/>
</dbReference>
<name>A0A916K4E8_9BACL</name>
<comment type="caution">
    <text evidence="2">The sequence shown here is derived from an EMBL/GenBank/DDBJ whole genome shotgun (WGS) entry which is preliminary data.</text>
</comment>
<keyword evidence="2" id="KW-0378">Hydrolase</keyword>
<dbReference type="RefSeq" id="WP_218094208.1">
    <property type="nucleotide sequence ID" value="NZ_CAJVAS010000025.1"/>
</dbReference>
<dbReference type="Proteomes" id="UP000693672">
    <property type="component" value="Unassembled WGS sequence"/>
</dbReference>
<keyword evidence="3" id="KW-1185">Reference proteome</keyword>
<dbReference type="GO" id="GO:0017057">
    <property type="term" value="F:6-phosphogluconolactonase activity"/>
    <property type="evidence" value="ECO:0007669"/>
    <property type="project" value="UniProtKB-EC"/>
</dbReference>
<dbReference type="PANTHER" id="PTHR30344">
    <property type="entry name" value="6-PHOSPHOGLUCONOLACTONASE-RELATED"/>
    <property type="match status" value="1"/>
</dbReference>
<evidence type="ECO:0000256" key="1">
    <source>
        <dbReference type="SAM" id="MobiDB-lite"/>
    </source>
</evidence>
<organism evidence="2 3">
    <name type="scientific">Paenibacillus solanacearum</name>
    <dbReference type="NCBI Taxonomy" id="2048548"/>
    <lineage>
        <taxon>Bacteria</taxon>
        <taxon>Bacillati</taxon>
        <taxon>Bacillota</taxon>
        <taxon>Bacilli</taxon>
        <taxon>Bacillales</taxon>
        <taxon>Paenibacillaceae</taxon>
        <taxon>Paenibacillus</taxon>
    </lineage>
</organism>
<dbReference type="InterPro" id="IPR019405">
    <property type="entry name" value="Lactonase_7-beta_prop"/>
</dbReference>
<sequence>MRQEKKGSFLLFAGSYAEAPEDGLYAYALDRTSGALTLLNRSGGYRNPCFLDLDHRNRRLYTVAEREADGTETCAVALAFAFDPADGQLQLLSEEKTVGRATCHIQYNDAGRYVVATSYSGGAVGYLPVLPDGQLGRMSDAHRHEGAGPHPTRQDRPHPHSAYTDPENRYVYVPDLGLDRIKIYKPDAAGGKLEPHGEAIAPPASGPRHMAFHPSKPYVYVINELDSTISAYEQDPASGALRLIESVTTLPEDYAQQDDNTCAEIQITPDGRFVYGSNRGHDSIAAFRVDDRTGRLSPVQIVSSLGRRPRNFAVSPDGRYIVAAHQDSANLVVFRIDDETGMLLDTGHRAEASKVVCVRFWNEDHTPSVQ</sequence>
<evidence type="ECO:0000313" key="3">
    <source>
        <dbReference type="Proteomes" id="UP000693672"/>
    </source>
</evidence>
<accession>A0A916K4E8</accession>
<dbReference type="InterPro" id="IPR050282">
    <property type="entry name" value="Cycloisomerase_2"/>
</dbReference>
<dbReference type="AlphaFoldDB" id="A0A916K4E8"/>
<evidence type="ECO:0000313" key="2">
    <source>
        <dbReference type="EMBL" id="CAG7643501.1"/>
    </source>
</evidence>
<gene>
    <name evidence="2" type="primary">pgl_2</name>
    <name evidence="2" type="ORF">PAESOLCIP111_04486</name>
</gene>
<proteinExistence type="predicted"/>
<dbReference type="Pfam" id="PF10282">
    <property type="entry name" value="Lactonase"/>
    <property type="match status" value="1"/>
</dbReference>